<dbReference type="Proteomes" id="UP000326921">
    <property type="component" value="Chromosome"/>
</dbReference>
<feature type="signal peptide" evidence="1">
    <location>
        <begin position="1"/>
        <end position="21"/>
    </location>
</feature>
<accession>A0A5Q0QB99</accession>
<dbReference type="EMBL" id="CP045652">
    <property type="protein sequence ID" value="QGA26439.1"/>
    <property type="molecule type" value="Genomic_DNA"/>
</dbReference>
<gene>
    <name evidence="2" type="ORF">GFH32_08905</name>
</gene>
<evidence type="ECO:0000313" key="2">
    <source>
        <dbReference type="EMBL" id="QGA26439.1"/>
    </source>
</evidence>
<feature type="chain" id="PRO_5024972959" evidence="1">
    <location>
        <begin position="22"/>
        <end position="440"/>
    </location>
</feature>
<dbReference type="Gene3D" id="3.20.20.80">
    <property type="entry name" value="Glycosidases"/>
    <property type="match status" value="1"/>
</dbReference>
<reference evidence="2 3" key="1">
    <citation type="submission" date="2019-10" db="EMBL/GenBank/DDBJ databases">
        <authorList>
            <person name="Dong K."/>
        </authorList>
    </citation>
    <scope>NUCLEOTIDE SEQUENCE [LARGE SCALE GENOMIC DNA]</scope>
    <source>
        <strain evidence="3">dk4302</strain>
    </source>
</reference>
<organism evidence="2 3">
    <name type="scientific">Sphingobacterium zhuxiongii</name>
    <dbReference type="NCBI Taxonomy" id="2662364"/>
    <lineage>
        <taxon>Bacteria</taxon>
        <taxon>Pseudomonadati</taxon>
        <taxon>Bacteroidota</taxon>
        <taxon>Sphingobacteriia</taxon>
        <taxon>Sphingobacteriales</taxon>
        <taxon>Sphingobacteriaceae</taxon>
        <taxon>Sphingobacterium</taxon>
    </lineage>
</organism>
<dbReference type="InterPro" id="IPR017853">
    <property type="entry name" value="GH"/>
</dbReference>
<protein>
    <submittedName>
        <fullName evidence="2">Uncharacterized protein</fullName>
    </submittedName>
</protein>
<dbReference type="SUPFAM" id="SSF51445">
    <property type="entry name" value="(Trans)glycosidases"/>
    <property type="match status" value="1"/>
</dbReference>
<evidence type="ECO:0000256" key="1">
    <source>
        <dbReference type="SAM" id="SignalP"/>
    </source>
</evidence>
<keyword evidence="3" id="KW-1185">Reference proteome</keyword>
<name>A0A5Q0QB99_9SPHI</name>
<keyword evidence="1" id="KW-0732">Signal</keyword>
<dbReference type="RefSeq" id="WP_153511304.1">
    <property type="nucleotide sequence ID" value="NZ_CP045652.1"/>
</dbReference>
<proteinExistence type="predicted"/>
<evidence type="ECO:0000313" key="3">
    <source>
        <dbReference type="Proteomes" id="UP000326921"/>
    </source>
</evidence>
<sequence length="440" mass="48998">MKNLFLGFLCCFSLCFFSCQSDLEPEDVINSKVLKAKKESSLNSLSTTGFADNFLIGVYWPPTWPDVNDNTFQTLSAANVDILQYVITYTEAQNLSILDKSAQYGMRSIIFDARAYGTDADIASMVAAYSSHSGLAGYYVKDEPNMSQLDWATTIYNKIRTYDPLHLPHINLFPSIAVPAILGPINYETDYVQAYINKIGAANLNYLTVDIYPFRADGTILPEYYSNLDLIRRLAISNGGIKTSAYLQSIGISGHYRRPNANELRYNVYSMLAYGIKYPVWFTYFTPVNQGEPFTNAIIDSLGNKTDLYIPFQNLNAEMKILGNRLMKLQAYNVYHHGTNIPAGAEVLPSLHYIKPVDPTADLIIGHSKDWSESGRNYAMIVNKSLTSSKTYTFQIAGWITNMAEVSKVNGALNPIAISGGTVSLTLLPGEGRLFAFLPY</sequence>
<dbReference type="AlphaFoldDB" id="A0A5Q0QB99"/>
<dbReference type="KEGG" id="sphe:GFH32_08905"/>